<dbReference type="OrthoDB" id="3934656at2759"/>
<organism evidence="1 2">
    <name type="scientific">Ambispora gerdemannii</name>
    <dbReference type="NCBI Taxonomy" id="144530"/>
    <lineage>
        <taxon>Eukaryota</taxon>
        <taxon>Fungi</taxon>
        <taxon>Fungi incertae sedis</taxon>
        <taxon>Mucoromycota</taxon>
        <taxon>Glomeromycotina</taxon>
        <taxon>Glomeromycetes</taxon>
        <taxon>Archaeosporales</taxon>
        <taxon>Ambisporaceae</taxon>
        <taxon>Ambispora</taxon>
    </lineage>
</organism>
<dbReference type="Proteomes" id="UP000789831">
    <property type="component" value="Unassembled WGS sequence"/>
</dbReference>
<comment type="caution">
    <text evidence="1">The sequence shown here is derived from an EMBL/GenBank/DDBJ whole genome shotgun (WGS) entry which is preliminary data.</text>
</comment>
<keyword evidence="2" id="KW-1185">Reference proteome</keyword>
<protein>
    <submittedName>
        <fullName evidence="1">11450_t:CDS:1</fullName>
    </submittedName>
</protein>
<evidence type="ECO:0000313" key="1">
    <source>
        <dbReference type="EMBL" id="CAG8617944.1"/>
    </source>
</evidence>
<evidence type="ECO:0000313" key="2">
    <source>
        <dbReference type="Proteomes" id="UP000789831"/>
    </source>
</evidence>
<accession>A0A9N9CW63</accession>
<reference evidence="1" key="1">
    <citation type="submission" date="2021-06" db="EMBL/GenBank/DDBJ databases">
        <authorList>
            <person name="Kallberg Y."/>
            <person name="Tangrot J."/>
            <person name="Rosling A."/>
        </authorList>
    </citation>
    <scope>NUCLEOTIDE SEQUENCE</scope>
    <source>
        <strain evidence="1">MT106</strain>
    </source>
</reference>
<name>A0A9N9CW63_9GLOM</name>
<gene>
    <name evidence="1" type="ORF">AGERDE_LOCUS9922</name>
</gene>
<sequence>MTYITSIHLCKGERSLAKVGNGNPHVIEDDDEYMGYRIPKNSLVAMDMYALIGTRSGAKALSWHSSGTLFIESFLAKAEAELELFAASISGLLESNVLVQNRRRLI</sequence>
<dbReference type="AlphaFoldDB" id="A0A9N9CW63"/>
<proteinExistence type="predicted"/>
<dbReference type="EMBL" id="CAJVPL010002712">
    <property type="protein sequence ID" value="CAG8617944.1"/>
    <property type="molecule type" value="Genomic_DNA"/>
</dbReference>